<reference evidence="2" key="1">
    <citation type="submission" date="2021-05" db="EMBL/GenBank/DDBJ databases">
        <title>Genomic insights into ecological role and evolution of a novel Thermoplasmata order Candidatus Sysuiplasmatales.</title>
        <authorList>
            <person name="Yuan Y."/>
        </authorList>
    </citation>
    <scope>NUCLEOTIDE SEQUENCE</scope>
    <source>
        <strain evidence="2">TUT19-bin139</strain>
    </source>
</reference>
<dbReference type="EMBL" id="JAHEAC010000027">
    <property type="protein sequence ID" value="MBX8643915.1"/>
    <property type="molecule type" value="Genomic_DNA"/>
</dbReference>
<sequence length="100" mass="11235">MKGARGNGAEHLKAFFVVTAVFAAFLCVLFYWAPALGVQEELAKYFITFRYPVLSRTTSLLMGFLCAANVVAVLNIHGSLSHFFKKQKKRKKKNVQHCLP</sequence>
<organism evidence="2 3">
    <name type="scientific">Candidatus Sysuiplasma superficiale</name>
    <dbReference type="NCBI Taxonomy" id="2823368"/>
    <lineage>
        <taxon>Archaea</taxon>
        <taxon>Methanobacteriati</taxon>
        <taxon>Thermoplasmatota</taxon>
        <taxon>Thermoplasmata</taxon>
        <taxon>Candidatus Sysuiplasmatales</taxon>
        <taxon>Candidatus Sysuiplasmataceae</taxon>
        <taxon>Candidatus Sysuiplasma</taxon>
    </lineage>
</organism>
<feature type="transmembrane region" description="Helical" evidence="1">
    <location>
        <begin position="12"/>
        <end position="33"/>
    </location>
</feature>
<comment type="caution">
    <text evidence="2">The sequence shown here is derived from an EMBL/GenBank/DDBJ whole genome shotgun (WGS) entry which is preliminary data.</text>
</comment>
<name>A0A8J8CD22_9ARCH</name>
<proteinExistence type="predicted"/>
<feature type="transmembrane region" description="Helical" evidence="1">
    <location>
        <begin position="60"/>
        <end position="84"/>
    </location>
</feature>
<evidence type="ECO:0000256" key="1">
    <source>
        <dbReference type="SAM" id="Phobius"/>
    </source>
</evidence>
<keyword evidence="1" id="KW-1133">Transmembrane helix</keyword>
<dbReference type="Proteomes" id="UP000750197">
    <property type="component" value="Unassembled WGS sequence"/>
</dbReference>
<keyword evidence="1" id="KW-0812">Transmembrane</keyword>
<keyword evidence="1" id="KW-0472">Membrane</keyword>
<evidence type="ECO:0000313" key="3">
    <source>
        <dbReference type="Proteomes" id="UP000750197"/>
    </source>
</evidence>
<gene>
    <name evidence="2" type="ORF">KIY12_04230</name>
</gene>
<dbReference type="AlphaFoldDB" id="A0A8J8CD22"/>
<protein>
    <submittedName>
        <fullName evidence="2">Uncharacterized protein</fullName>
    </submittedName>
</protein>
<accession>A0A8J8CD22</accession>
<evidence type="ECO:0000313" key="2">
    <source>
        <dbReference type="EMBL" id="MBX8643915.1"/>
    </source>
</evidence>